<gene>
    <name evidence="3" type="ORF">TWF481_008374</name>
</gene>
<accession>A0AAV9W6Y9</accession>
<dbReference type="AlphaFoldDB" id="A0AAV9W6Y9"/>
<feature type="chain" id="PRO_5043776763" evidence="2">
    <location>
        <begin position="37"/>
        <end position="283"/>
    </location>
</feature>
<sequence>MPSVARYRPFKKMPTIASHRAIFWAFFATLMATVQGQVPQQPSGLGRHSLSPLGTLYYTQPYESFCTGFFPSDGNTGTRLGGGVGLDETTTVFSTTFFQGCNDSWKSYCCPASFDFSTPGYYSPASGCPSGYTFHGATSFTKLGSDEATQADICCPSVAGPVTSYSYDSDRGICTGPYFESKVGTNSFESYYTAYAIVVVPDGATNDTTALPRECPSRGLAASAIVGIALGAAIPALIGAAYVGYLFGRSRGKLYASEVMQQSNTGGVDTSMAVGGIQSNVRP</sequence>
<keyword evidence="1" id="KW-0472">Membrane</keyword>
<reference evidence="3 4" key="1">
    <citation type="submission" date="2023-08" db="EMBL/GenBank/DDBJ databases">
        <authorList>
            <person name="Palmer J.M."/>
        </authorList>
    </citation>
    <scope>NUCLEOTIDE SEQUENCE [LARGE SCALE GENOMIC DNA]</scope>
    <source>
        <strain evidence="3 4">TWF481</strain>
    </source>
</reference>
<evidence type="ECO:0000256" key="2">
    <source>
        <dbReference type="SAM" id="SignalP"/>
    </source>
</evidence>
<feature type="transmembrane region" description="Helical" evidence="1">
    <location>
        <begin position="220"/>
        <end position="247"/>
    </location>
</feature>
<keyword evidence="4" id="KW-1185">Reference proteome</keyword>
<proteinExistence type="predicted"/>
<evidence type="ECO:0000313" key="4">
    <source>
        <dbReference type="Proteomes" id="UP001370758"/>
    </source>
</evidence>
<comment type="caution">
    <text evidence="3">The sequence shown here is derived from an EMBL/GenBank/DDBJ whole genome shotgun (WGS) entry which is preliminary data.</text>
</comment>
<keyword evidence="1" id="KW-1133">Transmembrane helix</keyword>
<dbReference type="EMBL" id="JAVHJL010000005">
    <property type="protein sequence ID" value="KAK6503352.1"/>
    <property type="molecule type" value="Genomic_DNA"/>
</dbReference>
<evidence type="ECO:0000313" key="3">
    <source>
        <dbReference type="EMBL" id="KAK6503352.1"/>
    </source>
</evidence>
<keyword evidence="2" id="KW-0732">Signal</keyword>
<protein>
    <submittedName>
        <fullName evidence="3">Uncharacterized protein</fullName>
    </submittedName>
</protein>
<evidence type="ECO:0000256" key="1">
    <source>
        <dbReference type="SAM" id="Phobius"/>
    </source>
</evidence>
<organism evidence="3 4">
    <name type="scientific">Arthrobotrys musiformis</name>
    <dbReference type="NCBI Taxonomy" id="47236"/>
    <lineage>
        <taxon>Eukaryota</taxon>
        <taxon>Fungi</taxon>
        <taxon>Dikarya</taxon>
        <taxon>Ascomycota</taxon>
        <taxon>Pezizomycotina</taxon>
        <taxon>Orbiliomycetes</taxon>
        <taxon>Orbiliales</taxon>
        <taxon>Orbiliaceae</taxon>
        <taxon>Arthrobotrys</taxon>
    </lineage>
</organism>
<name>A0AAV9W6Y9_9PEZI</name>
<feature type="signal peptide" evidence="2">
    <location>
        <begin position="1"/>
        <end position="36"/>
    </location>
</feature>
<dbReference type="Proteomes" id="UP001370758">
    <property type="component" value="Unassembled WGS sequence"/>
</dbReference>
<keyword evidence="1" id="KW-0812">Transmembrane</keyword>